<dbReference type="PANTHER" id="PTHR34819">
    <property type="entry name" value="LARGE CYSTEINE-RICH PERIPLASMIC PROTEIN OMCB"/>
    <property type="match status" value="1"/>
</dbReference>
<dbReference type="InterPro" id="IPR055354">
    <property type="entry name" value="DUF7507"/>
</dbReference>
<dbReference type="PROSITE" id="PS50234">
    <property type="entry name" value="VWFA"/>
    <property type="match status" value="1"/>
</dbReference>
<evidence type="ECO:0000313" key="5">
    <source>
        <dbReference type="EMBL" id="MFB8891344.1"/>
    </source>
</evidence>
<dbReference type="InterPro" id="IPR002035">
    <property type="entry name" value="VWF_A"/>
</dbReference>
<keyword evidence="2" id="KW-1133">Transmembrane helix</keyword>
<dbReference type="InterPro" id="IPR013783">
    <property type="entry name" value="Ig-like_fold"/>
</dbReference>
<dbReference type="RefSeq" id="WP_378715536.1">
    <property type="nucleotide sequence ID" value="NZ_JBHLHV010000001.1"/>
</dbReference>
<keyword evidence="6" id="KW-1185">Reference proteome</keyword>
<dbReference type="InterPro" id="IPR036465">
    <property type="entry name" value="vWFA_dom_sf"/>
</dbReference>
<accession>A0ABV5EN04</accession>
<organism evidence="5 6">
    <name type="scientific">Microbacterium plantarum</name>
    <dbReference type="NCBI Taxonomy" id="1816425"/>
    <lineage>
        <taxon>Bacteria</taxon>
        <taxon>Bacillati</taxon>
        <taxon>Actinomycetota</taxon>
        <taxon>Actinomycetes</taxon>
        <taxon>Micrococcales</taxon>
        <taxon>Microbacteriaceae</taxon>
        <taxon>Microbacterium</taxon>
    </lineage>
</organism>
<evidence type="ECO:0000256" key="2">
    <source>
        <dbReference type="SAM" id="Phobius"/>
    </source>
</evidence>
<feature type="signal peptide" evidence="3">
    <location>
        <begin position="1"/>
        <end position="42"/>
    </location>
</feature>
<dbReference type="Gene3D" id="3.40.50.410">
    <property type="entry name" value="von Willebrand factor, type A domain"/>
    <property type="match status" value="1"/>
</dbReference>
<dbReference type="EMBL" id="JBHLHV010000001">
    <property type="protein sequence ID" value="MFB8891344.1"/>
    <property type="molecule type" value="Genomic_DNA"/>
</dbReference>
<name>A0ABV5EN04_9MICO</name>
<dbReference type="PANTHER" id="PTHR34819:SF4">
    <property type="entry name" value="LARGE CYSTEINE-RICH PERIPLASMIC PROTEIN OMCB"/>
    <property type="match status" value="1"/>
</dbReference>
<evidence type="ECO:0000256" key="1">
    <source>
        <dbReference type="SAM" id="MobiDB-lite"/>
    </source>
</evidence>
<keyword evidence="2" id="KW-0472">Membrane</keyword>
<gene>
    <name evidence="5" type="ORF">AB7P39_00660</name>
</gene>
<dbReference type="NCBIfam" id="TIGR01451">
    <property type="entry name" value="B_ant_repeat"/>
    <property type="match status" value="6"/>
</dbReference>
<feature type="region of interest" description="Disordered" evidence="1">
    <location>
        <begin position="799"/>
        <end position="819"/>
    </location>
</feature>
<keyword evidence="2" id="KW-0812">Transmembrane</keyword>
<feature type="transmembrane region" description="Helical" evidence="2">
    <location>
        <begin position="944"/>
        <end position="964"/>
    </location>
</feature>
<dbReference type="Proteomes" id="UP001589643">
    <property type="component" value="Unassembled WGS sequence"/>
</dbReference>
<dbReference type="Pfam" id="PF24346">
    <property type="entry name" value="DUF7507"/>
    <property type="match status" value="6"/>
</dbReference>
<protein>
    <recommendedName>
        <fullName evidence="4">VWFA domain-containing protein</fullName>
    </recommendedName>
</protein>
<evidence type="ECO:0000259" key="4">
    <source>
        <dbReference type="PROSITE" id="PS50234"/>
    </source>
</evidence>
<comment type="caution">
    <text evidence="5">The sequence shown here is derived from an EMBL/GenBank/DDBJ whole genome shotgun (WGS) entry which is preliminary data.</text>
</comment>
<feature type="domain" description="VWFA" evidence="4">
    <location>
        <begin position="62"/>
        <end position="262"/>
    </location>
</feature>
<sequence length="970" mass="98006">MKDLRPDSPPPRRRRARHAARGLLAAALSSALALGGSVAAQAVESDVPPSTNPPLSERCDMSIAISVDLSNSVTDAQLAQTRSELAGLAQALEGYPLELAVHNFASNAPATTGAANAPLPLTSLADEAGVAAVSTYVNGIQRPASAQGGTNWDRGFAAVTASPEDYDALIFLTDGNPTQYGSPARGPGNSTDRAVMDASVRSANDLKATGTRIVPIGVSDNLSGQALADFREHIRQVSGPAEGSDYYIAGFSALQRTLIDIVNENCVSIALEKSGVLADGDRGVAGDTVDYAFTITNDGGVTLTDVTLADPKPGLSSIRFGAWPGAPGVLDPGQSVTATATYTVTDADVAEGSIENVATATGTPPAGAPVSDEAPALVALPDPVPAISLEKTGALDGDAIAYTFTATNTGDVTLSGVSITDALPGLSGISYGAWPGASGVLAPGQSVTATATYALTQADRDAGFVENTATVVGTPPTGDAVTDEDEFDLPLPPNAGISLVKTGVLDGDAISYEFRATNVGDVTLKDVSITDALPGLSGISYGAWPGASGVLAPGQSVTATATYTLAQADRDAGVVENTATVVGTPPTGDAVTDEDEFDAPVPQAPGILLEKTGALEGDVATYTFVVRNAGDVTLHDVSVTDALPGLSAVAYGSWPDTAGVLVPGQSVTATATYTLTQADRDAGLVDNTATATGTPPTGDPVTHDDEFELPVPQAPGIAIVKTGVLEGGELTYSFTATNTGDVTLTDVAIVDELPGLSDLSYGDWPGAAGVLAPGESVTATATYTPTQADRDAGIVENTASVTGTPPAGDPVTDEDEFDQSLPQGPAIALTKSGELDGDRIRYTFRVTNTGDVTLRDVAIQDGLRGLSEIAFGAWPGAQHVLAPGESVTATAVYTVTASDRVAGEVINTATVAAAPPAGDPVTDDDTARTAVGALAATGAGTEQLMRLALFGGLTIALGAAAVMLRRRTRA</sequence>
<dbReference type="SUPFAM" id="SSF53300">
    <property type="entry name" value="vWA-like"/>
    <property type="match status" value="1"/>
</dbReference>
<reference evidence="5 6" key="1">
    <citation type="submission" date="2024-08" db="EMBL/GenBank/DDBJ databases">
        <title>Heavy metals resistant antinobacteria isolated from wastewater.</title>
        <authorList>
            <person name="Roman Ponce B."/>
            <person name="Blanco Mercado M.A."/>
            <person name="Avila Aldana I.N."/>
            <person name="Morales Arrieta S."/>
        </authorList>
    </citation>
    <scope>NUCLEOTIDE SEQUENCE [LARGE SCALE GENOMIC DNA]</scope>
    <source>
        <strain evidence="6">sma-1</strain>
    </source>
</reference>
<dbReference type="InterPro" id="IPR051172">
    <property type="entry name" value="Chlamydia_OmcB"/>
</dbReference>
<feature type="chain" id="PRO_5046004695" description="VWFA domain-containing protein" evidence="3">
    <location>
        <begin position="43"/>
        <end position="970"/>
    </location>
</feature>
<proteinExistence type="predicted"/>
<keyword evidence="3" id="KW-0732">Signal</keyword>
<dbReference type="InterPro" id="IPR047589">
    <property type="entry name" value="DUF11_rpt"/>
</dbReference>
<dbReference type="Gene3D" id="2.60.40.10">
    <property type="entry name" value="Immunoglobulins"/>
    <property type="match status" value="2"/>
</dbReference>
<evidence type="ECO:0000313" key="6">
    <source>
        <dbReference type="Proteomes" id="UP001589643"/>
    </source>
</evidence>
<evidence type="ECO:0000256" key="3">
    <source>
        <dbReference type="SAM" id="SignalP"/>
    </source>
</evidence>